<keyword evidence="8 11" id="KW-0663">Pyridoxal phosphate</keyword>
<dbReference type="GO" id="GO:0009102">
    <property type="term" value="P:biotin biosynthetic process"/>
    <property type="evidence" value="ECO:0007669"/>
    <property type="project" value="TreeGrafter"/>
</dbReference>
<dbReference type="InterPro" id="IPR050087">
    <property type="entry name" value="AON_synthase_class-II"/>
</dbReference>
<name>A0A843ULU9_COLES</name>
<sequence>MDPIAAMWEELVVKATAKVDKNDFMHYLPNVRVPKVASPAEDPLAAIETFERLGPWDRTMLELEVENPKAGVVEGDQPPRKKVVLFSGNDYLNLSTHPAVRQASAKASLVYGMGPRSSSMVSGHTDYHRLLEQALGDLTKKEACLITPTGFSANTALLAALGNIASLTCAGRRPAKHEKIAISSDTLNHASIMTPSAWQSVTKRPMHNDMKHLDELLSNCPVQKKVVFTDSLFSMEGDFAPMLELVELRKKHGFLFIINDAHMTLVCGKNGGGIVEVYGIEDQIDICVGTLSKGVGCLGGIITCSKKWKKLIQGRGRPFIFTTTSPLPVIAAAYVALTVAQKESWRRQAIWSRVQEFVALTKYPATSPIIFLVVGTEQEALDRSKHMLESGFHVTAIRPPAVPANACRLRVTLNAAHTSEDIKRLVVALSQCIPSVKDATGQVAAKL</sequence>
<organism evidence="13 14">
    <name type="scientific">Colocasia esculenta</name>
    <name type="common">Wild taro</name>
    <name type="synonym">Arum esculentum</name>
    <dbReference type="NCBI Taxonomy" id="4460"/>
    <lineage>
        <taxon>Eukaryota</taxon>
        <taxon>Viridiplantae</taxon>
        <taxon>Streptophyta</taxon>
        <taxon>Embryophyta</taxon>
        <taxon>Tracheophyta</taxon>
        <taxon>Spermatophyta</taxon>
        <taxon>Magnoliopsida</taxon>
        <taxon>Liliopsida</taxon>
        <taxon>Araceae</taxon>
        <taxon>Aroideae</taxon>
        <taxon>Colocasieae</taxon>
        <taxon>Colocasia</taxon>
    </lineage>
</organism>
<protein>
    <recommendedName>
        <fullName evidence="6">serine C-palmitoyltransferase</fullName>
        <ecNumber evidence="6">2.3.1.50</ecNumber>
    </recommendedName>
</protein>
<evidence type="ECO:0000256" key="7">
    <source>
        <dbReference type="ARBA" id="ARBA00022679"/>
    </source>
</evidence>
<evidence type="ECO:0000256" key="8">
    <source>
        <dbReference type="ARBA" id="ARBA00022898"/>
    </source>
</evidence>
<dbReference type="PANTHER" id="PTHR13693:SF77">
    <property type="entry name" value="8-AMINO-7-OXONONANOATE SYNTHASE"/>
    <property type="match status" value="1"/>
</dbReference>
<evidence type="ECO:0000256" key="1">
    <source>
        <dbReference type="ARBA" id="ARBA00001933"/>
    </source>
</evidence>
<comment type="cofactor">
    <cofactor evidence="1 11">
        <name>pyridoxal 5'-phosphate</name>
        <dbReference type="ChEBI" id="CHEBI:597326"/>
    </cofactor>
</comment>
<dbReference type="InterPro" id="IPR001917">
    <property type="entry name" value="Aminotrans_II_pyridoxalP_BS"/>
</dbReference>
<keyword evidence="9" id="KW-0443">Lipid metabolism</keyword>
<dbReference type="AlphaFoldDB" id="A0A843ULU9"/>
<evidence type="ECO:0000313" key="13">
    <source>
        <dbReference type="EMBL" id="MQL87212.1"/>
    </source>
</evidence>
<keyword evidence="9" id="KW-0746">Sphingolipid metabolism</keyword>
<dbReference type="GO" id="GO:0030170">
    <property type="term" value="F:pyridoxal phosphate binding"/>
    <property type="evidence" value="ECO:0007669"/>
    <property type="project" value="InterPro"/>
</dbReference>
<dbReference type="Proteomes" id="UP000652761">
    <property type="component" value="Unassembled WGS sequence"/>
</dbReference>
<evidence type="ECO:0000256" key="3">
    <source>
        <dbReference type="ARBA" id="ARBA00004760"/>
    </source>
</evidence>
<dbReference type="EC" id="2.3.1.50" evidence="6"/>
<evidence type="ECO:0000256" key="10">
    <source>
        <dbReference type="ARBA" id="ARBA00048528"/>
    </source>
</evidence>
<dbReference type="InterPro" id="IPR015421">
    <property type="entry name" value="PyrdxlP-dep_Trfase_major"/>
</dbReference>
<evidence type="ECO:0000256" key="2">
    <source>
        <dbReference type="ARBA" id="ARBA00004389"/>
    </source>
</evidence>
<comment type="pathway">
    <text evidence="3">Lipid metabolism; sphingolipid metabolism.</text>
</comment>
<evidence type="ECO:0000256" key="11">
    <source>
        <dbReference type="RuleBase" id="RU003693"/>
    </source>
</evidence>
<dbReference type="Gene3D" id="3.90.1150.10">
    <property type="entry name" value="Aspartate Aminotransferase, domain 1"/>
    <property type="match status" value="1"/>
</dbReference>
<evidence type="ECO:0000256" key="5">
    <source>
        <dbReference type="ARBA" id="ARBA00010008"/>
    </source>
</evidence>
<evidence type="ECO:0000256" key="4">
    <source>
        <dbReference type="ARBA" id="ARBA00004991"/>
    </source>
</evidence>
<keyword evidence="7" id="KW-0808">Transferase</keyword>
<accession>A0A843ULU9</accession>
<dbReference type="GO" id="GO:0005789">
    <property type="term" value="C:endoplasmic reticulum membrane"/>
    <property type="evidence" value="ECO:0007669"/>
    <property type="project" value="UniProtKB-SubCell"/>
</dbReference>
<dbReference type="Pfam" id="PF00155">
    <property type="entry name" value="Aminotran_1_2"/>
    <property type="match status" value="1"/>
</dbReference>
<comment type="subcellular location">
    <subcellularLocation>
        <location evidence="2">Endoplasmic reticulum membrane</location>
        <topology evidence="2">Single-pass membrane protein</topology>
    </subcellularLocation>
</comment>
<comment type="pathway">
    <text evidence="4">Sphingolipid metabolism.</text>
</comment>
<dbReference type="PANTHER" id="PTHR13693">
    <property type="entry name" value="CLASS II AMINOTRANSFERASE/8-AMINO-7-OXONONANOATE SYNTHASE"/>
    <property type="match status" value="1"/>
</dbReference>
<keyword evidence="14" id="KW-1185">Reference proteome</keyword>
<evidence type="ECO:0000256" key="6">
    <source>
        <dbReference type="ARBA" id="ARBA00013220"/>
    </source>
</evidence>
<dbReference type="OrthoDB" id="10263824at2759"/>
<dbReference type="InterPro" id="IPR004839">
    <property type="entry name" value="Aminotransferase_I/II_large"/>
</dbReference>
<dbReference type="GO" id="GO:0006665">
    <property type="term" value="P:sphingolipid metabolic process"/>
    <property type="evidence" value="ECO:0007669"/>
    <property type="project" value="UniProtKB-UniPathway"/>
</dbReference>
<gene>
    <name evidence="13" type="ORF">Taro_019752</name>
</gene>
<dbReference type="Gene3D" id="3.40.640.10">
    <property type="entry name" value="Type I PLP-dependent aspartate aminotransferase-like (Major domain)"/>
    <property type="match status" value="1"/>
</dbReference>
<dbReference type="InterPro" id="IPR015424">
    <property type="entry name" value="PyrdxlP-dep_Trfase"/>
</dbReference>
<dbReference type="GO" id="GO:0004758">
    <property type="term" value="F:serine C-palmitoyltransferase activity"/>
    <property type="evidence" value="ECO:0007669"/>
    <property type="project" value="UniProtKB-EC"/>
</dbReference>
<dbReference type="SUPFAM" id="SSF53383">
    <property type="entry name" value="PLP-dependent transferases"/>
    <property type="match status" value="1"/>
</dbReference>
<dbReference type="PROSITE" id="PS00599">
    <property type="entry name" value="AA_TRANSFER_CLASS_2"/>
    <property type="match status" value="1"/>
</dbReference>
<comment type="caution">
    <text evidence="13">The sequence shown here is derived from an EMBL/GenBank/DDBJ whole genome shotgun (WGS) entry which is preliminary data.</text>
</comment>
<reference evidence="13" key="1">
    <citation type="submission" date="2017-07" db="EMBL/GenBank/DDBJ databases">
        <title>Taro Niue Genome Assembly and Annotation.</title>
        <authorList>
            <person name="Atibalentja N."/>
            <person name="Keating K."/>
            <person name="Fields C.J."/>
        </authorList>
    </citation>
    <scope>NUCLEOTIDE SEQUENCE</scope>
    <source>
        <strain evidence="13">Niue_2</strain>
        <tissue evidence="13">Leaf</tissue>
    </source>
</reference>
<comment type="similarity">
    <text evidence="5">Belongs to the class-II pyridoxal-phosphate-dependent aminotransferase family. BioF subfamily.</text>
</comment>
<dbReference type="InterPro" id="IPR015422">
    <property type="entry name" value="PyrdxlP-dep_Trfase_small"/>
</dbReference>
<dbReference type="UniPathway" id="UPA00222"/>
<evidence type="ECO:0000259" key="12">
    <source>
        <dbReference type="Pfam" id="PF00155"/>
    </source>
</evidence>
<evidence type="ECO:0000256" key="9">
    <source>
        <dbReference type="ARBA" id="ARBA00022919"/>
    </source>
</evidence>
<comment type="catalytic activity">
    <reaction evidence="10">
        <text>L-serine + hexadecanoyl-CoA + H(+) = 3-oxosphinganine + CO2 + CoA</text>
        <dbReference type="Rhea" id="RHEA:14761"/>
        <dbReference type="ChEBI" id="CHEBI:15378"/>
        <dbReference type="ChEBI" id="CHEBI:16526"/>
        <dbReference type="ChEBI" id="CHEBI:33384"/>
        <dbReference type="ChEBI" id="CHEBI:57287"/>
        <dbReference type="ChEBI" id="CHEBI:57379"/>
        <dbReference type="ChEBI" id="CHEBI:58299"/>
        <dbReference type="EC" id="2.3.1.50"/>
    </reaction>
</comment>
<evidence type="ECO:0000313" key="14">
    <source>
        <dbReference type="Proteomes" id="UP000652761"/>
    </source>
</evidence>
<proteinExistence type="inferred from homology"/>
<feature type="domain" description="Aminotransferase class I/classII large" evidence="12">
    <location>
        <begin position="82"/>
        <end position="429"/>
    </location>
</feature>
<dbReference type="EMBL" id="NMUH01000961">
    <property type="protein sequence ID" value="MQL87212.1"/>
    <property type="molecule type" value="Genomic_DNA"/>
</dbReference>